<dbReference type="RefSeq" id="WP_196419488.1">
    <property type="nucleotide sequence ID" value="NZ_JADQTO010000029.1"/>
</dbReference>
<dbReference type="EMBL" id="JADQTO010000029">
    <property type="protein sequence ID" value="MBG0567717.1"/>
    <property type="molecule type" value="Genomic_DNA"/>
</dbReference>
<dbReference type="SUPFAM" id="SSF109854">
    <property type="entry name" value="DinB/YfiT-like putative metalloenzymes"/>
    <property type="match status" value="1"/>
</dbReference>
<reference evidence="3" key="1">
    <citation type="submission" date="2020-11" db="EMBL/GenBank/DDBJ databases">
        <title>Isolation and identification of active actinomycetes.</title>
        <authorList>
            <person name="Sun X."/>
        </authorList>
    </citation>
    <scope>NUCLEOTIDE SEQUENCE</scope>
    <source>
        <strain evidence="3">NEAU-A11</strain>
    </source>
</reference>
<dbReference type="GO" id="GO:0046872">
    <property type="term" value="F:metal ion binding"/>
    <property type="evidence" value="ECO:0007669"/>
    <property type="project" value="InterPro"/>
</dbReference>
<accession>A0A931G2H4</accession>
<dbReference type="NCBIfam" id="TIGR03083">
    <property type="entry name" value="maleylpyruvate isomerase family mycothiol-dependent enzyme"/>
    <property type="match status" value="1"/>
</dbReference>
<keyword evidence="4" id="KW-1185">Reference proteome</keyword>
<evidence type="ECO:0000313" key="4">
    <source>
        <dbReference type="Proteomes" id="UP000598146"/>
    </source>
</evidence>
<dbReference type="Proteomes" id="UP000598146">
    <property type="component" value="Unassembled WGS sequence"/>
</dbReference>
<dbReference type="Gene3D" id="1.20.120.450">
    <property type="entry name" value="dinb family like domain"/>
    <property type="match status" value="1"/>
</dbReference>
<dbReference type="InterPro" id="IPR034660">
    <property type="entry name" value="DinB/YfiT-like"/>
</dbReference>
<dbReference type="InterPro" id="IPR017517">
    <property type="entry name" value="Maleyloyr_isom"/>
</dbReference>
<dbReference type="NCBIfam" id="TIGR03086">
    <property type="entry name" value="TIGR03086 family metal-binding protein"/>
    <property type="match status" value="1"/>
</dbReference>
<name>A0A931G2H4_9ACTN</name>
<sequence>MADRVPLDFDPPVRQIRALLLGVDDDDLAAPTPCPDWSVAALLDHLMGLAFAFSQAARKRTDAPGTSGPPPEPSADHLSPHWRSRLPVLLEDLSTAWRDPAAWTGTAQAGGVTLPATAMGTVAVNELVIHGWDLARATGQDYAADPRALEVLVEFLAQGPAEGTPGMFGPVVPVDPENDLLSQAVALAGRDPSWRPPRSRDAAAARPHRTSP</sequence>
<gene>
    <name evidence="3" type="ORF">I4J89_40365</name>
</gene>
<dbReference type="Pfam" id="PF11716">
    <property type="entry name" value="MDMPI_N"/>
    <property type="match status" value="1"/>
</dbReference>
<evidence type="ECO:0000256" key="1">
    <source>
        <dbReference type="SAM" id="MobiDB-lite"/>
    </source>
</evidence>
<dbReference type="InterPro" id="IPR024344">
    <property type="entry name" value="MDMPI_metal-binding"/>
</dbReference>
<evidence type="ECO:0000313" key="3">
    <source>
        <dbReference type="EMBL" id="MBG0567717.1"/>
    </source>
</evidence>
<proteinExistence type="predicted"/>
<organism evidence="3 4">
    <name type="scientific">Actinoplanes aureus</name>
    <dbReference type="NCBI Taxonomy" id="2792083"/>
    <lineage>
        <taxon>Bacteria</taxon>
        <taxon>Bacillati</taxon>
        <taxon>Actinomycetota</taxon>
        <taxon>Actinomycetes</taxon>
        <taxon>Micromonosporales</taxon>
        <taxon>Micromonosporaceae</taxon>
        <taxon>Actinoplanes</taxon>
    </lineage>
</organism>
<feature type="domain" description="Mycothiol-dependent maleylpyruvate isomerase metal-binding" evidence="2">
    <location>
        <begin position="14"/>
        <end position="135"/>
    </location>
</feature>
<feature type="region of interest" description="Disordered" evidence="1">
    <location>
        <begin position="60"/>
        <end position="80"/>
    </location>
</feature>
<comment type="caution">
    <text evidence="3">The sequence shown here is derived from an EMBL/GenBank/DDBJ whole genome shotgun (WGS) entry which is preliminary data.</text>
</comment>
<evidence type="ECO:0000259" key="2">
    <source>
        <dbReference type="Pfam" id="PF11716"/>
    </source>
</evidence>
<dbReference type="InterPro" id="IPR017520">
    <property type="entry name" value="CHP03086"/>
</dbReference>
<protein>
    <submittedName>
        <fullName evidence="3">TIGR03086 family protein</fullName>
    </submittedName>
</protein>
<feature type="region of interest" description="Disordered" evidence="1">
    <location>
        <begin position="188"/>
        <end position="212"/>
    </location>
</feature>
<dbReference type="AlphaFoldDB" id="A0A931G2H4"/>